<evidence type="ECO:0000256" key="1">
    <source>
        <dbReference type="ARBA" id="ARBA00004651"/>
    </source>
</evidence>
<dbReference type="RefSeq" id="WP_111959671.1">
    <property type="nucleotide sequence ID" value="NZ_CP036313.1"/>
</dbReference>
<keyword evidence="5" id="KW-0813">Transport</keyword>
<evidence type="ECO:0000256" key="4">
    <source>
        <dbReference type="ARBA" id="ARBA00023136"/>
    </source>
</evidence>
<name>A0A328FBK9_9BACT</name>
<keyword evidence="3 5" id="KW-1133">Transmembrane helix</keyword>
<keyword evidence="10" id="KW-1185">Reference proteome</keyword>
<dbReference type="PANTHER" id="PTHR43632">
    <property type="entry name" value="PERMEASE COMPONENT OF TUNGSTATE ABC TRANSPORTER"/>
    <property type="match status" value="1"/>
</dbReference>
<comment type="similarity">
    <text evidence="5">Belongs to the binding-protein-dependent transport system permease family.</text>
</comment>
<dbReference type="SUPFAM" id="SSF161098">
    <property type="entry name" value="MetI-like"/>
    <property type="match status" value="1"/>
</dbReference>
<evidence type="ECO:0000313" key="7">
    <source>
        <dbReference type="EMBL" id="QBH14605.1"/>
    </source>
</evidence>
<keyword evidence="4 5" id="KW-0472">Membrane</keyword>
<gene>
    <name evidence="8" type="ORF">DO021_19185</name>
    <name evidence="7" type="ORF">EYB58_17750</name>
</gene>
<dbReference type="EMBL" id="CP036313">
    <property type="protein sequence ID" value="QBH14605.1"/>
    <property type="molecule type" value="Genomic_DNA"/>
</dbReference>
<organism evidence="8 9">
    <name type="scientific">Desulfobacter hydrogenophilus</name>
    <dbReference type="NCBI Taxonomy" id="2291"/>
    <lineage>
        <taxon>Bacteria</taxon>
        <taxon>Pseudomonadati</taxon>
        <taxon>Thermodesulfobacteriota</taxon>
        <taxon>Desulfobacteria</taxon>
        <taxon>Desulfobacterales</taxon>
        <taxon>Desulfobacteraceae</taxon>
        <taxon>Desulfobacter</taxon>
    </lineage>
</organism>
<reference evidence="7 10" key="2">
    <citation type="submission" date="2019-02" db="EMBL/GenBank/DDBJ databases">
        <title>Complete genome sequence of Desulfobacter hydrogenophilus AcRS1.</title>
        <authorList>
            <person name="Marietou A."/>
            <person name="Lund M.B."/>
            <person name="Marshall I.P.G."/>
            <person name="Schreiber L."/>
            <person name="Jorgensen B."/>
        </authorList>
    </citation>
    <scope>NUCLEOTIDE SEQUENCE [LARGE SCALE GENOMIC DNA]</scope>
    <source>
        <strain evidence="7 10">AcRS1</strain>
    </source>
</reference>
<comment type="subcellular location">
    <subcellularLocation>
        <location evidence="1 5">Cell membrane</location>
        <topology evidence="1 5">Multi-pass membrane protein</topology>
    </subcellularLocation>
</comment>
<feature type="domain" description="ABC transmembrane type-1" evidence="6">
    <location>
        <begin position="26"/>
        <end position="222"/>
    </location>
</feature>
<feature type="transmembrane region" description="Helical" evidence="5">
    <location>
        <begin position="68"/>
        <end position="85"/>
    </location>
</feature>
<accession>A0A328FBK9</accession>
<dbReference type="CDD" id="cd06261">
    <property type="entry name" value="TM_PBP2"/>
    <property type="match status" value="1"/>
</dbReference>
<evidence type="ECO:0000256" key="2">
    <source>
        <dbReference type="ARBA" id="ARBA00022692"/>
    </source>
</evidence>
<dbReference type="PANTHER" id="PTHR43632:SF1">
    <property type="entry name" value="PERMEASE COMPONENT OF TUNGSTATE ABC TRANSPORTER"/>
    <property type="match status" value="1"/>
</dbReference>
<dbReference type="GO" id="GO:0055085">
    <property type="term" value="P:transmembrane transport"/>
    <property type="evidence" value="ECO:0007669"/>
    <property type="project" value="InterPro"/>
</dbReference>
<protein>
    <submittedName>
        <fullName evidence="7 8">ABC transporter permease</fullName>
    </submittedName>
</protein>
<sequence>MAFLVEGFLKAMELLINGDTSTWSAVSATVKASTGSMLVSLLTGLPCGFILGYFDFRFKRSIRTLLDTLLALPTVCVGLIVYAFISSKGPLGDMNLLFTLTGIAVGQTILAFPVVAAITASIIENIDPALKLTLVSLGAGKKNIILTCLWEVRFGILTAAVTAYGRILTEVGISMIVGGNIKYHTRTMTTAIALETNKGMFADGIALGIVLMAIAFTVNLSLSFLRKR</sequence>
<evidence type="ECO:0000259" key="6">
    <source>
        <dbReference type="PROSITE" id="PS50928"/>
    </source>
</evidence>
<evidence type="ECO:0000256" key="3">
    <source>
        <dbReference type="ARBA" id="ARBA00022989"/>
    </source>
</evidence>
<dbReference type="GO" id="GO:0005886">
    <property type="term" value="C:plasma membrane"/>
    <property type="evidence" value="ECO:0007669"/>
    <property type="project" value="UniProtKB-SubCell"/>
</dbReference>
<reference evidence="8 9" key="1">
    <citation type="submission" date="2018-06" db="EMBL/GenBank/DDBJ databases">
        <title>Complete Genome Sequence of Desulfobacter hydrogenophilus (DSM3380).</title>
        <authorList>
            <person name="Marietou A."/>
            <person name="Schreiber L."/>
            <person name="Marshall I."/>
            <person name="Jorgensen B."/>
        </authorList>
    </citation>
    <scope>NUCLEOTIDE SEQUENCE [LARGE SCALE GENOMIC DNA]</scope>
    <source>
        <strain evidence="8 9">DSM 3380</strain>
    </source>
</reference>
<dbReference type="OrthoDB" id="9781724at2"/>
<evidence type="ECO:0000313" key="9">
    <source>
        <dbReference type="Proteomes" id="UP000248798"/>
    </source>
</evidence>
<dbReference type="PROSITE" id="PS50928">
    <property type="entry name" value="ABC_TM1"/>
    <property type="match status" value="1"/>
</dbReference>
<feature type="transmembrane region" description="Helical" evidence="5">
    <location>
        <begin position="204"/>
        <end position="225"/>
    </location>
</feature>
<dbReference type="Proteomes" id="UP000248798">
    <property type="component" value="Unassembled WGS sequence"/>
</dbReference>
<dbReference type="InterPro" id="IPR035906">
    <property type="entry name" value="MetI-like_sf"/>
</dbReference>
<dbReference type="InterPro" id="IPR049783">
    <property type="entry name" value="ABC_perm_TupB-like"/>
</dbReference>
<dbReference type="Proteomes" id="UP000293902">
    <property type="component" value="Chromosome"/>
</dbReference>
<feature type="transmembrane region" description="Helical" evidence="5">
    <location>
        <begin position="144"/>
        <end position="165"/>
    </location>
</feature>
<proteinExistence type="inferred from homology"/>
<dbReference type="AlphaFoldDB" id="A0A328FBK9"/>
<evidence type="ECO:0000256" key="5">
    <source>
        <dbReference type="RuleBase" id="RU363032"/>
    </source>
</evidence>
<feature type="transmembrane region" description="Helical" evidence="5">
    <location>
        <begin position="97"/>
        <end position="123"/>
    </location>
</feature>
<evidence type="ECO:0000313" key="8">
    <source>
        <dbReference type="EMBL" id="RAM00407.1"/>
    </source>
</evidence>
<dbReference type="NCBIfam" id="NF038017">
    <property type="entry name" value="ABC_perm1"/>
    <property type="match status" value="1"/>
</dbReference>
<dbReference type="Pfam" id="PF00528">
    <property type="entry name" value="BPD_transp_1"/>
    <property type="match status" value="1"/>
</dbReference>
<dbReference type="Gene3D" id="1.10.3720.10">
    <property type="entry name" value="MetI-like"/>
    <property type="match status" value="1"/>
</dbReference>
<dbReference type="EMBL" id="QLNI01000049">
    <property type="protein sequence ID" value="RAM00407.1"/>
    <property type="molecule type" value="Genomic_DNA"/>
</dbReference>
<keyword evidence="2 5" id="KW-0812">Transmembrane</keyword>
<dbReference type="InterPro" id="IPR000515">
    <property type="entry name" value="MetI-like"/>
</dbReference>
<evidence type="ECO:0000313" key="10">
    <source>
        <dbReference type="Proteomes" id="UP000293902"/>
    </source>
</evidence>
<feature type="transmembrane region" description="Helical" evidence="5">
    <location>
        <begin position="37"/>
        <end position="56"/>
    </location>
</feature>